<evidence type="ECO:0000313" key="1">
    <source>
        <dbReference type="EMBL" id="UTI65618.1"/>
    </source>
</evidence>
<protein>
    <submittedName>
        <fullName evidence="1">Uncharacterized protein</fullName>
    </submittedName>
</protein>
<evidence type="ECO:0000313" key="2">
    <source>
        <dbReference type="Proteomes" id="UP001056035"/>
    </source>
</evidence>
<dbReference type="RefSeq" id="WP_254572297.1">
    <property type="nucleotide sequence ID" value="NZ_CP098502.1"/>
</dbReference>
<sequence>MALTTVGRGWIIDRLQNVELPAGALMQFIGWGTGSVAENVADTDLGTASSEARTTGTLSQPTATTDRCVGTITSTQTQTITEAGRFNTLTKGAANQQMQQRHVFTGIPLLSGDAIVFTLDLTD</sequence>
<proteinExistence type="predicted"/>
<gene>
    <name evidence="1" type="ORF">NBH00_05255</name>
</gene>
<accession>A0ABY5DUB7</accession>
<organism evidence="1 2">
    <name type="scientific">Paraconexibacter antarcticus</name>
    <dbReference type="NCBI Taxonomy" id="2949664"/>
    <lineage>
        <taxon>Bacteria</taxon>
        <taxon>Bacillati</taxon>
        <taxon>Actinomycetota</taxon>
        <taxon>Thermoleophilia</taxon>
        <taxon>Solirubrobacterales</taxon>
        <taxon>Paraconexibacteraceae</taxon>
        <taxon>Paraconexibacter</taxon>
    </lineage>
</organism>
<dbReference type="EMBL" id="CP098502">
    <property type="protein sequence ID" value="UTI65618.1"/>
    <property type="molecule type" value="Genomic_DNA"/>
</dbReference>
<dbReference type="Proteomes" id="UP001056035">
    <property type="component" value="Chromosome"/>
</dbReference>
<name>A0ABY5DUB7_9ACTN</name>
<keyword evidence="2" id="KW-1185">Reference proteome</keyword>
<reference evidence="1 2" key="1">
    <citation type="submission" date="2022-06" db="EMBL/GenBank/DDBJ databases">
        <title>Paraconexibacter antarcticus.</title>
        <authorList>
            <person name="Kim C.S."/>
        </authorList>
    </citation>
    <scope>NUCLEOTIDE SEQUENCE [LARGE SCALE GENOMIC DNA]</scope>
    <source>
        <strain evidence="1 2">02-257</strain>
    </source>
</reference>